<evidence type="ECO:0000313" key="3">
    <source>
        <dbReference type="EMBL" id="KZE11662.1"/>
    </source>
</evidence>
<keyword evidence="1" id="KW-1133">Transmembrane helix</keyword>
<evidence type="ECO:0000256" key="1">
    <source>
        <dbReference type="SAM" id="Phobius"/>
    </source>
</evidence>
<feature type="transmembrane region" description="Helical" evidence="1">
    <location>
        <begin position="82"/>
        <end position="103"/>
    </location>
</feature>
<reference evidence="4" key="1">
    <citation type="submission" date="2016-01" db="EMBL/GenBank/DDBJ databases">
        <title>Draft genome of Chromobacterium sp. F49.</title>
        <authorList>
            <person name="Hong K.W."/>
        </authorList>
    </citation>
    <scope>NUCLEOTIDE SEQUENCE [LARGE SCALE GENOMIC DNA]</scope>
    <source>
        <strain evidence="4">CN3</strain>
    </source>
</reference>
<dbReference type="PANTHER" id="PTHR30373:SF8">
    <property type="entry name" value="BLL7265 PROTEIN"/>
    <property type="match status" value="1"/>
</dbReference>
<accession>A0ABR5YAK5</accession>
<evidence type="ECO:0000259" key="2">
    <source>
        <dbReference type="Pfam" id="PF04536"/>
    </source>
</evidence>
<keyword evidence="1" id="KW-0472">Membrane</keyword>
<dbReference type="InterPro" id="IPR007621">
    <property type="entry name" value="TPM_dom"/>
</dbReference>
<proteinExistence type="predicted"/>
<dbReference type="Pfam" id="PF04536">
    <property type="entry name" value="TPM_phosphatase"/>
    <property type="match status" value="1"/>
</dbReference>
<feature type="domain" description="TPM" evidence="2">
    <location>
        <begin position="129"/>
        <end position="201"/>
    </location>
</feature>
<feature type="transmembrane region" description="Helical" evidence="1">
    <location>
        <begin position="42"/>
        <end position="62"/>
    </location>
</feature>
<name>A0ABR5YAK5_9SPHN</name>
<dbReference type="EMBL" id="LQQO01000034">
    <property type="protein sequence ID" value="KZE11662.1"/>
    <property type="molecule type" value="Genomic_DNA"/>
</dbReference>
<evidence type="ECO:0000313" key="4">
    <source>
        <dbReference type="Proteomes" id="UP000076609"/>
    </source>
</evidence>
<dbReference type="PANTHER" id="PTHR30373">
    <property type="entry name" value="UPF0603 PROTEIN YGCG"/>
    <property type="match status" value="1"/>
</dbReference>
<sequence>MVMHLNDTDRARIRDAVAQAESATEGEIVVVLARRSDAYHDVGLHMAVLAMLLVLVGTALWPGWLLAFHAWVEPWGDAPTPLFLLSTLAWVQGAVFLIVRYGCAWMPLRMALTPAATKARRVHARALLLFRAAAERRTVAATGVLLYLSLDEHRAELIAEAAIHDRVDPALWGDALAALLVALKQDRPADGIVAAVGAIGAVLAEHFPTGARPMNELPDRLIEL</sequence>
<keyword evidence="4" id="KW-1185">Reference proteome</keyword>
<protein>
    <recommendedName>
        <fullName evidence="2">TPM domain-containing protein</fullName>
    </recommendedName>
</protein>
<organism evidence="3 4">
    <name type="scientific">Sphingomonas hankookensis</name>
    <dbReference type="NCBI Taxonomy" id="563996"/>
    <lineage>
        <taxon>Bacteria</taxon>
        <taxon>Pseudomonadati</taxon>
        <taxon>Pseudomonadota</taxon>
        <taxon>Alphaproteobacteria</taxon>
        <taxon>Sphingomonadales</taxon>
        <taxon>Sphingomonadaceae</taxon>
        <taxon>Sphingomonas</taxon>
    </lineage>
</organism>
<gene>
    <name evidence="3" type="ORF">AVT10_05350</name>
</gene>
<dbReference type="Gene3D" id="3.10.310.50">
    <property type="match status" value="1"/>
</dbReference>
<keyword evidence="1" id="KW-0812">Transmembrane</keyword>
<dbReference type="Proteomes" id="UP000076609">
    <property type="component" value="Unassembled WGS sequence"/>
</dbReference>
<comment type="caution">
    <text evidence="3">The sequence shown here is derived from an EMBL/GenBank/DDBJ whole genome shotgun (WGS) entry which is preliminary data.</text>
</comment>